<evidence type="ECO:0000313" key="3">
    <source>
        <dbReference type="RefSeq" id="XP_018472673.2"/>
    </source>
</evidence>
<dbReference type="RefSeq" id="XP_018472673.2">
    <property type="nucleotide sequence ID" value="XM_018617171.2"/>
</dbReference>
<keyword evidence="2" id="KW-1185">Reference proteome</keyword>
<gene>
    <name evidence="3" type="primary">LOC108843990</name>
</gene>
<protein>
    <submittedName>
        <fullName evidence="3">Uncharacterized protein LOC108843990</fullName>
    </submittedName>
</protein>
<dbReference type="AlphaFoldDB" id="A0A6J0ML81"/>
<dbReference type="GeneID" id="108843990"/>
<sequence length="153" mass="17481">MKRSISEGDLSPSSSKKKKKKKHHESEDLESDLAPPPIRCSISDGDFIITKEEEMDTDHDAEYPPIHVVNLESTMVNPPPPMRCDDPPPNTSPAVRVFKFNFIMNKTDPKVFLDKAWILLKPALTSILHEENLDRFYFGTINHVFETCQSKGW</sequence>
<name>A0A6J0ML81_RAPSA</name>
<dbReference type="KEGG" id="rsz:108843990"/>
<accession>A0A6J0ML81</accession>
<evidence type="ECO:0000313" key="2">
    <source>
        <dbReference type="Proteomes" id="UP000504610"/>
    </source>
</evidence>
<dbReference type="Proteomes" id="UP000504610">
    <property type="component" value="Unplaced"/>
</dbReference>
<proteinExistence type="predicted"/>
<reference evidence="3" key="1">
    <citation type="submission" date="2025-08" db="UniProtKB">
        <authorList>
            <consortium name="RefSeq"/>
        </authorList>
    </citation>
    <scope>IDENTIFICATION</scope>
    <source>
        <tissue evidence="3">Leaf</tissue>
    </source>
</reference>
<organism evidence="2 3">
    <name type="scientific">Raphanus sativus</name>
    <name type="common">Radish</name>
    <name type="synonym">Raphanus raphanistrum var. sativus</name>
    <dbReference type="NCBI Taxonomy" id="3726"/>
    <lineage>
        <taxon>Eukaryota</taxon>
        <taxon>Viridiplantae</taxon>
        <taxon>Streptophyta</taxon>
        <taxon>Embryophyta</taxon>
        <taxon>Tracheophyta</taxon>
        <taxon>Spermatophyta</taxon>
        <taxon>Magnoliopsida</taxon>
        <taxon>eudicotyledons</taxon>
        <taxon>Gunneridae</taxon>
        <taxon>Pentapetalae</taxon>
        <taxon>rosids</taxon>
        <taxon>malvids</taxon>
        <taxon>Brassicales</taxon>
        <taxon>Brassicaceae</taxon>
        <taxon>Brassiceae</taxon>
        <taxon>Raphanus</taxon>
    </lineage>
</organism>
<evidence type="ECO:0000256" key="1">
    <source>
        <dbReference type="SAM" id="MobiDB-lite"/>
    </source>
</evidence>
<feature type="region of interest" description="Disordered" evidence="1">
    <location>
        <begin position="1"/>
        <end position="43"/>
    </location>
</feature>